<evidence type="ECO:0008006" key="5">
    <source>
        <dbReference type="Google" id="ProtNLM"/>
    </source>
</evidence>
<evidence type="ECO:0000256" key="2">
    <source>
        <dbReference type="ARBA" id="ARBA00023274"/>
    </source>
</evidence>
<dbReference type="EMBL" id="CM017651">
    <property type="protein sequence ID" value="TYI88773.1"/>
    <property type="molecule type" value="Genomic_DNA"/>
</dbReference>
<organism evidence="3 4">
    <name type="scientific">Gossypium mustelinum</name>
    <name type="common">Cotton</name>
    <name type="synonym">Gossypium caicoense</name>
    <dbReference type="NCBI Taxonomy" id="34275"/>
    <lineage>
        <taxon>Eukaryota</taxon>
        <taxon>Viridiplantae</taxon>
        <taxon>Streptophyta</taxon>
        <taxon>Embryophyta</taxon>
        <taxon>Tracheophyta</taxon>
        <taxon>Spermatophyta</taxon>
        <taxon>Magnoliopsida</taxon>
        <taxon>eudicotyledons</taxon>
        <taxon>Gunneridae</taxon>
        <taxon>Pentapetalae</taxon>
        <taxon>rosids</taxon>
        <taxon>malvids</taxon>
        <taxon>Malvales</taxon>
        <taxon>Malvaceae</taxon>
        <taxon>Malvoideae</taxon>
        <taxon>Gossypium</taxon>
    </lineage>
</organism>
<dbReference type="SUPFAM" id="SSF55315">
    <property type="entry name" value="L30e-like"/>
    <property type="match status" value="1"/>
</dbReference>
<sequence length="119" mass="13341">MVAAKKTKKTHESINNRLALVMKSGKYTLGYKIVFKSLRSSKGIPLLLNLEGLLNFEQYSLFNNAENDAVGQELQKQLEAAGTFPPSFLHSFLCRLGLSVICFSKSLKSYIPRIQICIE</sequence>
<reference evidence="3 4" key="1">
    <citation type="submission" date="2019-07" db="EMBL/GenBank/DDBJ databases">
        <title>WGS assembly of Gossypium mustelinum.</title>
        <authorList>
            <person name="Chen Z.J."/>
            <person name="Sreedasyam A."/>
            <person name="Ando A."/>
            <person name="Song Q."/>
            <person name="De L."/>
            <person name="Hulse-Kemp A."/>
            <person name="Ding M."/>
            <person name="Ye W."/>
            <person name="Kirkbride R."/>
            <person name="Jenkins J."/>
            <person name="Plott C."/>
            <person name="Lovell J."/>
            <person name="Lin Y.-M."/>
            <person name="Vaughn R."/>
            <person name="Liu B."/>
            <person name="Li W."/>
            <person name="Simpson S."/>
            <person name="Scheffler B."/>
            <person name="Saski C."/>
            <person name="Grover C."/>
            <person name="Hu G."/>
            <person name="Conover J."/>
            <person name="Carlson J."/>
            <person name="Shu S."/>
            <person name="Boston L."/>
            <person name="Williams M."/>
            <person name="Peterson D."/>
            <person name="Mcgee K."/>
            <person name="Jones D."/>
            <person name="Wendel J."/>
            <person name="Stelly D."/>
            <person name="Grimwood J."/>
            <person name="Schmutz J."/>
        </authorList>
    </citation>
    <scope>NUCLEOTIDE SEQUENCE [LARGE SCALE GENOMIC DNA]</scope>
    <source>
        <strain evidence="3">1408120.09</strain>
    </source>
</reference>
<evidence type="ECO:0000313" key="3">
    <source>
        <dbReference type="EMBL" id="TYI88773.1"/>
    </source>
</evidence>
<evidence type="ECO:0000313" key="4">
    <source>
        <dbReference type="Proteomes" id="UP000323597"/>
    </source>
</evidence>
<dbReference type="InterPro" id="IPR029064">
    <property type="entry name" value="Ribosomal_eL30-like_sf"/>
</dbReference>
<keyword evidence="1" id="KW-0689">Ribosomal protein</keyword>
<dbReference type="GO" id="GO:0005840">
    <property type="term" value="C:ribosome"/>
    <property type="evidence" value="ECO:0007669"/>
    <property type="project" value="UniProtKB-KW"/>
</dbReference>
<dbReference type="AlphaFoldDB" id="A0A5D2VHA7"/>
<dbReference type="InterPro" id="IPR039109">
    <property type="entry name" value="Ribosomal_eL30-like"/>
</dbReference>
<dbReference type="Proteomes" id="UP000323597">
    <property type="component" value="Chromosome D03"/>
</dbReference>
<name>A0A5D2VHA7_GOSMU</name>
<evidence type="ECO:0000256" key="1">
    <source>
        <dbReference type="ARBA" id="ARBA00022980"/>
    </source>
</evidence>
<dbReference type="GO" id="GO:1990904">
    <property type="term" value="C:ribonucleoprotein complex"/>
    <property type="evidence" value="ECO:0007669"/>
    <property type="project" value="UniProtKB-KW"/>
</dbReference>
<dbReference type="Gene3D" id="3.30.1330.30">
    <property type="match status" value="1"/>
</dbReference>
<gene>
    <name evidence="3" type="ORF">E1A91_D03G006400v1</name>
</gene>
<protein>
    <recommendedName>
        <fullName evidence="5">Ribosomal protein L7Ae/L30e/S12e/Gadd45 domain-containing protein</fullName>
    </recommendedName>
</protein>
<keyword evidence="2" id="KW-0687">Ribonucleoprotein</keyword>
<dbReference type="GO" id="GO:0003723">
    <property type="term" value="F:RNA binding"/>
    <property type="evidence" value="ECO:0007669"/>
    <property type="project" value="InterPro"/>
</dbReference>
<accession>A0A5D2VHA7</accession>
<proteinExistence type="predicted"/>
<dbReference type="PANTHER" id="PTHR11449">
    <property type="entry name" value="RIBOSOMAL PROTEIN L30"/>
    <property type="match status" value="1"/>
</dbReference>
<keyword evidence="4" id="KW-1185">Reference proteome</keyword>